<evidence type="ECO:0000256" key="1">
    <source>
        <dbReference type="SAM" id="Phobius"/>
    </source>
</evidence>
<keyword evidence="1" id="KW-0812">Transmembrane</keyword>
<keyword evidence="3" id="KW-1185">Reference proteome</keyword>
<evidence type="ECO:0000313" key="2">
    <source>
        <dbReference type="EMBL" id="SFD30487.1"/>
    </source>
</evidence>
<dbReference type="EMBL" id="FOMI01000009">
    <property type="protein sequence ID" value="SFD30487.1"/>
    <property type="molecule type" value="Genomic_DNA"/>
</dbReference>
<evidence type="ECO:0000313" key="3">
    <source>
        <dbReference type="Proteomes" id="UP000199439"/>
    </source>
</evidence>
<gene>
    <name evidence="2" type="ORF">SAMN04487987_10913</name>
</gene>
<sequence>MEAAKNNLNTFRILYLVKGILTLCFSIVFIIYGCLGFLIGAMAENSDTNTELPFNFGWIFAIIGGIGLLFCITIGVLTLLASKYIKNLKNYNFIFVIAVVNCLTGILGIVLGIFTLIELSKPEIKTLFNKA</sequence>
<feature type="transmembrane region" description="Helical" evidence="1">
    <location>
        <begin position="20"/>
        <end position="43"/>
    </location>
</feature>
<dbReference type="Proteomes" id="UP000199439">
    <property type="component" value="Unassembled WGS sequence"/>
</dbReference>
<protein>
    <submittedName>
        <fullName evidence="2">Uncharacterized protein</fullName>
    </submittedName>
</protein>
<dbReference type="OrthoDB" id="1452126at2"/>
<accession>A0A1I1R8K9</accession>
<proteinExistence type="predicted"/>
<keyword evidence="1" id="KW-1133">Transmembrane helix</keyword>
<dbReference type="PROSITE" id="PS51257">
    <property type="entry name" value="PROKAR_LIPOPROTEIN"/>
    <property type="match status" value="1"/>
</dbReference>
<dbReference type="AlphaFoldDB" id="A0A1I1R8K9"/>
<feature type="transmembrane region" description="Helical" evidence="1">
    <location>
        <begin position="55"/>
        <end position="81"/>
    </location>
</feature>
<dbReference type="STRING" id="870482.SAMN04487987_10913"/>
<reference evidence="3" key="1">
    <citation type="submission" date="2016-10" db="EMBL/GenBank/DDBJ databases">
        <authorList>
            <person name="Varghese N."/>
            <person name="Submissions S."/>
        </authorList>
    </citation>
    <scope>NUCLEOTIDE SEQUENCE [LARGE SCALE GENOMIC DNA]</scope>
    <source>
        <strain evidence="3">DSM 25730</strain>
    </source>
</reference>
<feature type="transmembrane region" description="Helical" evidence="1">
    <location>
        <begin position="93"/>
        <end position="117"/>
    </location>
</feature>
<keyword evidence="1" id="KW-0472">Membrane</keyword>
<organism evidence="2 3">
    <name type="scientific">Algibacter pectinivorans</name>
    <dbReference type="NCBI Taxonomy" id="870482"/>
    <lineage>
        <taxon>Bacteria</taxon>
        <taxon>Pseudomonadati</taxon>
        <taxon>Bacteroidota</taxon>
        <taxon>Flavobacteriia</taxon>
        <taxon>Flavobacteriales</taxon>
        <taxon>Flavobacteriaceae</taxon>
        <taxon>Algibacter</taxon>
    </lineage>
</organism>
<name>A0A1I1R8K9_9FLAO</name>